<dbReference type="Gene3D" id="1.20.1260.10">
    <property type="match status" value="1"/>
</dbReference>
<dbReference type="Pfam" id="PF00210">
    <property type="entry name" value="Ferritin"/>
    <property type="match status" value="1"/>
</dbReference>
<dbReference type="PROSITE" id="PS50905">
    <property type="entry name" value="FERRITIN_LIKE"/>
    <property type="match status" value="1"/>
</dbReference>
<dbReference type="EC" id="1.16.3.1" evidence="5"/>
<dbReference type="InterPro" id="IPR008331">
    <property type="entry name" value="Ferritin_DPS_dom"/>
</dbReference>
<proteinExistence type="inferred from homology"/>
<dbReference type="InterPro" id="IPR014034">
    <property type="entry name" value="Ferritin_CS"/>
</dbReference>
<evidence type="ECO:0000256" key="3">
    <source>
        <dbReference type="ARBA" id="ARBA00022723"/>
    </source>
</evidence>
<dbReference type="InterPro" id="IPR009078">
    <property type="entry name" value="Ferritin-like_SF"/>
</dbReference>
<evidence type="ECO:0000256" key="2">
    <source>
        <dbReference type="ARBA" id="ARBA00022434"/>
    </source>
</evidence>
<comment type="function">
    <text evidence="5">Stores iron in a soluble, non-toxic, readily available form. Important for iron homeostasis. Iron is taken up in the ferrous form and deposited as ferric hydroxides after oxidation.</text>
</comment>
<evidence type="ECO:0000313" key="8">
    <source>
        <dbReference type="Proteomes" id="UP001479436"/>
    </source>
</evidence>
<name>A0ABR2W172_9FUNG</name>
<keyword evidence="2 5" id="KW-0409">Iron storage</keyword>
<accession>A0ABR2W172</accession>
<comment type="similarity">
    <text evidence="1 5">Belongs to the ferritin family.</text>
</comment>
<reference evidence="7 8" key="1">
    <citation type="submission" date="2023-04" db="EMBL/GenBank/DDBJ databases">
        <title>Genome of Basidiobolus ranarum AG-B5.</title>
        <authorList>
            <person name="Stajich J.E."/>
            <person name="Carter-House D."/>
            <person name="Gryganskyi A."/>
        </authorList>
    </citation>
    <scope>NUCLEOTIDE SEQUENCE [LARGE SCALE GENOMIC DNA]</scope>
    <source>
        <strain evidence="7 8">AG-B5</strain>
    </source>
</reference>
<dbReference type="CDD" id="cd01056">
    <property type="entry name" value="Euk_Ferritin"/>
    <property type="match status" value="1"/>
</dbReference>
<dbReference type="PANTHER" id="PTHR11431:SF75">
    <property type="entry name" value="FERRITIN"/>
    <property type="match status" value="1"/>
</dbReference>
<evidence type="ECO:0000256" key="4">
    <source>
        <dbReference type="ARBA" id="ARBA00023004"/>
    </source>
</evidence>
<dbReference type="Proteomes" id="UP001479436">
    <property type="component" value="Unassembled WGS sequence"/>
</dbReference>
<sequence length="179" mass="20248">MSLAKQNFAIASEEGINNQINMEFTAMYTYTSMAAYFDRDNVALPGLAKFFRESAEEEREHAQKLIDYQNQRGGRVNLQQIPNPSCEWQSAKNAVEAALQLEKDVNKSLLNLHNISAENGDPQFCDFIETHYLTEQVESIKKISDLVTQLNRVGGDGLGLYLWDRELYHHGTSSTNIGN</sequence>
<comment type="caution">
    <text evidence="7">The sequence shown here is derived from an EMBL/GenBank/DDBJ whole genome shotgun (WGS) entry which is preliminary data.</text>
</comment>
<keyword evidence="4 5" id="KW-0408">Iron</keyword>
<dbReference type="InterPro" id="IPR001519">
    <property type="entry name" value="Ferritin"/>
</dbReference>
<evidence type="ECO:0000256" key="5">
    <source>
        <dbReference type="RuleBase" id="RU361145"/>
    </source>
</evidence>
<feature type="domain" description="Ferritin-like diiron" evidence="6">
    <location>
        <begin position="6"/>
        <end position="154"/>
    </location>
</feature>
<dbReference type="EMBL" id="JASJQH010007194">
    <property type="protein sequence ID" value="KAK9712836.1"/>
    <property type="molecule type" value="Genomic_DNA"/>
</dbReference>
<organism evidence="7 8">
    <name type="scientific">Basidiobolus ranarum</name>
    <dbReference type="NCBI Taxonomy" id="34480"/>
    <lineage>
        <taxon>Eukaryota</taxon>
        <taxon>Fungi</taxon>
        <taxon>Fungi incertae sedis</taxon>
        <taxon>Zoopagomycota</taxon>
        <taxon>Entomophthoromycotina</taxon>
        <taxon>Basidiobolomycetes</taxon>
        <taxon>Basidiobolales</taxon>
        <taxon>Basidiobolaceae</taxon>
        <taxon>Basidiobolus</taxon>
    </lineage>
</organism>
<keyword evidence="5" id="KW-0560">Oxidoreductase</keyword>
<comment type="catalytic activity">
    <reaction evidence="5">
        <text>4 Fe(2+) + O2 + 4 H(+) = 4 Fe(3+) + 2 H2O</text>
        <dbReference type="Rhea" id="RHEA:11148"/>
        <dbReference type="ChEBI" id="CHEBI:15377"/>
        <dbReference type="ChEBI" id="CHEBI:15378"/>
        <dbReference type="ChEBI" id="CHEBI:15379"/>
        <dbReference type="ChEBI" id="CHEBI:29033"/>
        <dbReference type="ChEBI" id="CHEBI:29034"/>
        <dbReference type="EC" id="1.16.3.1"/>
    </reaction>
</comment>
<dbReference type="InterPro" id="IPR009040">
    <property type="entry name" value="Ferritin-like_diiron"/>
</dbReference>
<keyword evidence="3 5" id="KW-0479">Metal-binding</keyword>
<gene>
    <name evidence="7" type="ORF">K7432_006865</name>
</gene>
<keyword evidence="8" id="KW-1185">Reference proteome</keyword>
<evidence type="ECO:0000313" key="7">
    <source>
        <dbReference type="EMBL" id="KAK9712836.1"/>
    </source>
</evidence>
<protein>
    <recommendedName>
        <fullName evidence="5">Ferritin</fullName>
        <ecNumber evidence="5">1.16.3.1</ecNumber>
    </recommendedName>
</protein>
<evidence type="ECO:0000256" key="1">
    <source>
        <dbReference type="ARBA" id="ARBA00007513"/>
    </source>
</evidence>
<evidence type="ECO:0000259" key="6">
    <source>
        <dbReference type="PROSITE" id="PS50905"/>
    </source>
</evidence>
<dbReference type="PROSITE" id="PS00204">
    <property type="entry name" value="FERRITIN_2"/>
    <property type="match status" value="1"/>
</dbReference>
<dbReference type="InterPro" id="IPR012347">
    <property type="entry name" value="Ferritin-like"/>
</dbReference>
<dbReference type="PANTHER" id="PTHR11431">
    <property type="entry name" value="FERRITIN"/>
    <property type="match status" value="1"/>
</dbReference>
<dbReference type="SUPFAM" id="SSF47240">
    <property type="entry name" value="Ferritin-like"/>
    <property type="match status" value="1"/>
</dbReference>